<name>A0A8S5V8H0_9CAUD</name>
<evidence type="ECO:0000313" key="1">
    <source>
        <dbReference type="EMBL" id="DAG02990.1"/>
    </source>
</evidence>
<sequence>MAAYDYLRGSHPPEARFDSARRQHLHLTRLSVSREVRFLCPFNSTGKSPIV</sequence>
<accession>A0A8S5V8H0</accession>
<proteinExistence type="predicted"/>
<protein>
    <submittedName>
        <fullName evidence="1">Uncharacterized protein</fullName>
    </submittedName>
</protein>
<reference evidence="1" key="1">
    <citation type="journal article" date="2021" name="Proc. Natl. Acad. Sci. U.S.A.">
        <title>A Catalog of Tens of Thousands of Viruses from Human Metagenomes Reveals Hidden Associations with Chronic Diseases.</title>
        <authorList>
            <person name="Tisza M.J."/>
            <person name="Buck C.B."/>
        </authorList>
    </citation>
    <scope>NUCLEOTIDE SEQUENCE</scope>
    <source>
        <strain evidence="1">CtDzM5</strain>
    </source>
</reference>
<dbReference type="EMBL" id="BK016220">
    <property type="protein sequence ID" value="DAG02990.1"/>
    <property type="molecule type" value="Genomic_DNA"/>
</dbReference>
<organism evidence="1">
    <name type="scientific">Myoviridae sp. ctDzM5</name>
    <dbReference type="NCBI Taxonomy" id="2825058"/>
    <lineage>
        <taxon>Viruses</taxon>
        <taxon>Duplodnaviria</taxon>
        <taxon>Heunggongvirae</taxon>
        <taxon>Uroviricota</taxon>
        <taxon>Caudoviricetes</taxon>
    </lineage>
</organism>